<comment type="caution">
    <text evidence="1">The sequence shown here is derived from an EMBL/GenBank/DDBJ whole genome shotgun (WGS) entry which is preliminary data.</text>
</comment>
<dbReference type="Pfam" id="PF07927">
    <property type="entry name" value="HicA_toxin"/>
    <property type="match status" value="1"/>
</dbReference>
<reference evidence="1" key="1">
    <citation type="submission" date="2020-07" db="EMBL/GenBank/DDBJ databases">
        <title>Severe corrosion of carbon steel in oil field produced water can be linked to methanogenic archaea containing a special type of NiFe hydrogenase.</title>
        <authorList>
            <person name="Lahme S."/>
            <person name="Mand J."/>
            <person name="Longwell J."/>
            <person name="Smith R."/>
            <person name="Enning D."/>
        </authorList>
    </citation>
    <scope>NUCLEOTIDE SEQUENCE</scope>
    <source>
        <strain evidence="1">MIC098Bin6</strain>
    </source>
</reference>
<dbReference type="SUPFAM" id="SSF54786">
    <property type="entry name" value="YcfA/nrd intein domain"/>
    <property type="match status" value="1"/>
</dbReference>
<protein>
    <submittedName>
        <fullName evidence="1">Type II toxin-antitoxin system HicA family toxin</fullName>
    </submittedName>
</protein>
<proteinExistence type="predicted"/>
<evidence type="ECO:0000313" key="1">
    <source>
        <dbReference type="EMBL" id="MBG0779207.1"/>
    </source>
</evidence>
<evidence type="ECO:0000313" key="2">
    <source>
        <dbReference type="Proteomes" id="UP000706172"/>
    </source>
</evidence>
<dbReference type="GO" id="GO:0003729">
    <property type="term" value="F:mRNA binding"/>
    <property type="evidence" value="ECO:0007669"/>
    <property type="project" value="InterPro"/>
</dbReference>
<gene>
    <name evidence="1" type="ORF">H0S81_04705</name>
</gene>
<dbReference type="Proteomes" id="UP000706172">
    <property type="component" value="Unassembled WGS sequence"/>
</dbReference>
<accession>A0A931GDJ3</accession>
<dbReference type="AlphaFoldDB" id="A0A931GDJ3"/>
<organism evidence="1 2">
    <name type="scientific">Desulfotignum balticum</name>
    <dbReference type="NCBI Taxonomy" id="115781"/>
    <lineage>
        <taxon>Bacteria</taxon>
        <taxon>Pseudomonadati</taxon>
        <taxon>Thermodesulfobacteriota</taxon>
        <taxon>Desulfobacteria</taxon>
        <taxon>Desulfobacterales</taxon>
        <taxon>Desulfobacteraceae</taxon>
        <taxon>Desulfotignum</taxon>
    </lineage>
</organism>
<dbReference type="EMBL" id="JACCQK010000238">
    <property type="protein sequence ID" value="MBG0779207.1"/>
    <property type="molecule type" value="Genomic_DNA"/>
</dbReference>
<sequence length="85" mass="9925">MGKYDKLIFQILRGTSDANISFSDLITLFQHFGFEMRVKGSHHIFRKKGIEEKPNLQKEGNKAKPYQVKQVRNIILKYKLGGEDR</sequence>
<name>A0A931GDJ3_9BACT</name>
<dbReference type="InterPro" id="IPR012933">
    <property type="entry name" value="HicA_mRNA_interferase"/>
</dbReference>